<keyword evidence="1" id="KW-1133">Transmembrane helix</keyword>
<comment type="caution">
    <text evidence="2">The sequence shown here is derived from an EMBL/GenBank/DDBJ whole genome shotgun (WGS) entry which is preliminary data.</text>
</comment>
<dbReference type="PANTHER" id="PTHR46795:SF3">
    <property type="entry name" value="ABC TRANSPORTER PERMEASE"/>
    <property type="match status" value="1"/>
</dbReference>
<dbReference type="PANTHER" id="PTHR46795">
    <property type="entry name" value="ABC TRANSPORTER PERMEASE-RELATED-RELATED"/>
    <property type="match status" value="1"/>
</dbReference>
<organism evidence="2">
    <name type="scientific">bioreactor metagenome</name>
    <dbReference type="NCBI Taxonomy" id="1076179"/>
    <lineage>
        <taxon>unclassified sequences</taxon>
        <taxon>metagenomes</taxon>
        <taxon>ecological metagenomes</taxon>
    </lineage>
</organism>
<dbReference type="InterPro" id="IPR052536">
    <property type="entry name" value="ABC-4_Integral_Memb_Prot"/>
</dbReference>
<feature type="transmembrane region" description="Helical" evidence="1">
    <location>
        <begin position="69"/>
        <end position="96"/>
    </location>
</feature>
<feature type="transmembrane region" description="Helical" evidence="1">
    <location>
        <begin position="167"/>
        <end position="189"/>
    </location>
</feature>
<keyword evidence="1" id="KW-0472">Membrane</keyword>
<gene>
    <name evidence="2" type="ORF">SDC9_146496</name>
</gene>
<keyword evidence="1" id="KW-0812">Transmembrane</keyword>
<dbReference type="EMBL" id="VSSQ01045412">
    <property type="protein sequence ID" value="MPM99305.1"/>
    <property type="molecule type" value="Genomic_DNA"/>
</dbReference>
<proteinExistence type="predicted"/>
<evidence type="ECO:0000313" key="2">
    <source>
        <dbReference type="EMBL" id="MPM99305.1"/>
    </source>
</evidence>
<evidence type="ECO:0008006" key="3">
    <source>
        <dbReference type="Google" id="ProtNLM"/>
    </source>
</evidence>
<reference evidence="2" key="1">
    <citation type="submission" date="2019-08" db="EMBL/GenBank/DDBJ databases">
        <authorList>
            <person name="Kucharzyk K."/>
            <person name="Murdoch R.W."/>
            <person name="Higgins S."/>
            <person name="Loffler F."/>
        </authorList>
    </citation>
    <scope>NUCLEOTIDE SEQUENCE</scope>
</reference>
<sequence length="199" mass="22843">MVVPDEKEQTYLYDATNRTMDQWIYTVRFDLSGKQENQEQFLANVSQGATQMPGFSVFDSRIEGQQQDAVILGGLLFLGIFFGIIFMVCMIIIMYYKQLSEGFEDKTNFDVMQQVGMSQPEVKSAIRRQILTVFFLPLLMALLHTTIALGPVETMMNTLNLYNHQLIIRSALGVCAVFTAIYILSYHMTAKAYYRIVRR</sequence>
<feature type="transmembrane region" description="Helical" evidence="1">
    <location>
        <begin position="130"/>
        <end position="147"/>
    </location>
</feature>
<accession>A0A645ECT8</accession>
<dbReference type="AlphaFoldDB" id="A0A645ECT8"/>
<protein>
    <recommendedName>
        <fullName evidence="3">ABC3 transporter permease protein domain-containing protein</fullName>
    </recommendedName>
</protein>
<name>A0A645ECT8_9ZZZZ</name>
<evidence type="ECO:0000256" key="1">
    <source>
        <dbReference type="SAM" id="Phobius"/>
    </source>
</evidence>